<feature type="domain" description="Mycothiol-dependent maleylpyruvate isomerase metal-binding" evidence="1">
    <location>
        <begin position="24"/>
        <end position="168"/>
    </location>
</feature>
<dbReference type="EMBL" id="JACHJU010000001">
    <property type="protein sequence ID" value="MBB4937247.1"/>
    <property type="molecule type" value="Genomic_DNA"/>
</dbReference>
<protein>
    <submittedName>
        <fullName evidence="2">Uncharacterized protein (TIGR03083 family)</fullName>
    </submittedName>
</protein>
<evidence type="ECO:0000313" key="2">
    <source>
        <dbReference type="EMBL" id="MBB4937247.1"/>
    </source>
</evidence>
<sequence length="251" mass="27680">MPGTSTAVESLPLLDRRQAAVLAAAENGRFVDVVRSLSTEDWTKQTDCPAWDVRALVAHVLGMMEFTISIRQLVHQQRAGNRAAGDRPLVDGMTEVQVAERAHLSTSELVERLAAAAPRATRARRRLPVPLRRIPIKVEVEGVMETWRLGYLYDVIHTRDTWMHRIDITRATGRPLVLTPDHDGRIVSDAVAEWARRHGRPFRLHLQGPAGGTFSGGGDDGQETTLDAVEFCRILSGRGSGTGLLAQQVPF</sequence>
<keyword evidence="3" id="KW-1185">Reference proteome</keyword>
<dbReference type="Gene3D" id="1.20.120.450">
    <property type="entry name" value="dinb family like domain"/>
    <property type="match status" value="1"/>
</dbReference>
<accession>A0A7W7RS84</accession>
<dbReference type="AlphaFoldDB" id="A0A7W7RS84"/>
<proteinExistence type="predicted"/>
<dbReference type="Pfam" id="PF11716">
    <property type="entry name" value="MDMPI_N"/>
    <property type="match status" value="1"/>
</dbReference>
<reference evidence="2 3" key="1">
    <citation type="submission" date="2020-08" db="EMBL/GenBank/DDBJ databases">
        <title>Sequencing the genomes of 1000 actinobacteria strains.</title>
        <authorList>
            <person name="Klenk H.-P."/>
        </authorList>
    </citation>
    <scope>NUCLEOTIDE SEQUENCE [LARGE SCALE GENOMIC DNA]</scope>
    <source>
        <strain evidence="2 3">DSM 43023</strain>
    </source>
</reference>
<dbReference type="GO" id="GO:0046872">
    <property type="term" value="F:metal ion binding"/>
    <property type="evidence" value="ECO:0007669"/>
    <property type="project" value="InterPro"/>
</dbReference>
<dbReference type="RefSeq" id="WP_184753651.1">
    <property type="nucleotide sequence ID" value="NZ_BAABEK010000020.1"/>
</dbReference>
<comment type="caution">
    <text evidence="2">The sequence shown here is derived from an EMBL/GenBank/DDBJ whole genome shotgun (WGS) entry which is preliminary data.</text>
</comment>
<dbReference type="Proteomes" id="UP000534286">
    <property type="component" value="Unassembled WGS sequence"/>
</dbReference>
<gene>
    <name evidence="2" type="ORF">FHR32_001552</name>
</gene>
<dbReference type="NCBIfam" id="TIGR03083">
    <property type="entry name" value="maleylpyruvate isomerase family mycothiol-dependent enzyme"/>
    <property type="match status" value="1"/>
</dbReference>
<dbReference type="InterPro" id="IPR034660">
    <property type="entry name" value="DinB/YfiT-like"/>
</dbReference>
<evidence type="ECO:0000313" key="3">
    <source>
        <dbReference type="Proteomes" id="UP000534286"/>
    </source>
</evidence>
<organism evidence="2 3">
    <name type="scientific">Streptosporangium album</name>
    <dbReference type="NCBI Taxonomy" id="47479"/>
    <lineage>
        <taxon>Bacteria</taxon>
        <taxon>Bacillati</taxon>
        <taxon>Actinomycetota</taxon>
        <taxon>Actinomycetes</taxon>
        <taxon>Streptosporangiales</taxon>
        <taxon>Streptosporangiaceae</taxon>
        <taxon>Streptosporangium</taxon>
    </lineage>
</organism>
<dbReference type="InterPro" id="IPR017517">
    <property type="entry name" value="Maleyloyr_isom"/>
</dbReference>
<evidence type="ECO:0000259" key="1">
    <source>
        <dbReference type="Pfam" id="PF11716"/>
    </source>
</evidence>
<dbReference type="InterPro" id="IPR024344">
    <property type="entry name" value="MDMPI_metal-binding"/>
</dbReference>
<name>A0A7W7RS84_9ACTN</name>
<dbReference type="SUPFAM" id="SSF109854">
    <property type="entry name" value="DinB/YfiT-like putative metalloenzymes"/>
    <property type="match status" value="1"/>
</dbReference>